<evidence type="ECO:0000313" key="2">
    <source>
        <dbReference type="Proteomes" id="UP000485058"/>
    </source>
</evidence>
<comment type="caution">
    <text evidence="1">The sequence shown here is derived from an EMBL/GenBank/DDBJ whole genome shotgun (WGS) entry which is preliminary data.</text>
</comment>
<organism evidence="1 2">
    <name type="scientific">Haematococcus lacustris</name>
    <name type="common">Green alga</name>
    <name type="synonym">Haematococcus pluvialis</name>
    <dbReference type="NCBI Taxonomy" id="44745"/>
    <lineage>
        <taxon>Eukaryota</taxon>
        <taxon>Viridiplantae</taxon>
        <taxon>Chlorophyta</taxon>
        <taxon>core chlorophytes</taxon>
        <taxon>Chlorophyceae</taxon>
        <taxon>CS clade</taxon>
        <taxon>Chlamydomonadales</taxon>
        <taxon>Haematococcaceae</taxon>
        <taxon>Haematococcus</taxon>
    </lineage>
</organism>
<proteinExistence type="predicted"/>
<dbReference type="EMBL" id="BLLF01002250">
    <property type="protein sequence ID" value="GFH23342.1"/>
    <property type="molecule type" value="Genomic_DNA"/>
</dbReference>
<evidence type="ECO:0000313" key="1">
    <source>
        <dbReference type="EMBL" id="GFH23342.1"/>
    </source>
</evidence>
<accession>A0A6A0A255</accession>
<dbReference type="AlphaFoldDB" id="A0A6A0A255"/>
<dbReference type="Proteomes" id="UP000485058">
    <property type="component" value="Unassembled WGS sequence"/>
</dbReference>
<keyword evidence="2" id="KW-1185">Reference proteome</keyword>
<protein>
    <submittedName>
        <fullName evidence="1">Uncharacterized protein</fullName>
    </submittedName>
</protein>
<sequence length="211" mass="21860">MMSISSATAAQFYVGISCSVTAAVSGTGAALSFLTVVSSHSLAGLATPFTNLATRLSSGGWLTLMQQLAPGCGSEAQYGDFFSSPKHQVGDILPVPVLIGGGGNTGCIFRLSINRVPGLFGVNNCGSLTGFMNQYLTILSFLGLSLASPFQCQDDGSVTGIPALVAATRSQADFNTLLSALVAFPATTSQLVNFYQLRCTDSIQVVRDEPD</sequence>
<reference evidence="1 2" key="1">
    <citation type="submission" date="2020-02" db="EMBL/GenBank/DDBJ databases">
        <title>Draft genome sequence of Haematococcus lacustris strain NIES-144.</title>
        <authorList>
            <person name="Morimoto D."/>
            <person name="Nakagawa S."/>
            <person name="Yoshida T."/>
            <person name="Sawayama S."/>
        </authorList>
    </citation>
    <scope>NUCLEOTIDE SEQUENCE [LARGE SCALE GENOMIC DNA]</scope>
    <source>
        <strain evidence="1 2">NIES-144</strain>
    </source>
</reference>
<name>A0A6A0A255_HAELA</name>
<gene>
    <name evidence="1" type="ORF">HaLaN_20941</name>
</gene>
<feature type="non-terminal residue" evidence="1">
    <location>
        <position position="1"/>
    </location>
</feature>